<protein>
    <recommendedName>
        <fullName evidence="4">DUF4267 domain-containing protein</fullName>
    </recommendedName>
</protein>
<keyword evidence="3" id="KW-1185">Reference proteome</keyword>
<dbReference type="EMBL" id="MU006238">
    <property type="protein sequence ID" value="KAF2821189.1"/>
    <property type="molecule type" value="Genomic_DNA"/>
</dbReference>
<proteinExistence type="predicted"/>
<evidence type="ECO:0000313" key="3">
    <source>
        <dbReference type="Proteomes" id="UP000799424"/>
    </source>
</evidence>
<evidence type="ECO:0000256" key="1">
    <source>
        <dbReference type="SAM" id="Phobius"/>
    </source>
</evidence>
<evidence type="ECO:0008006" key="4">
    <source>
        <dbReference type="Google" id="ProtNLM"/>
    </source>
</evidence>
<evidence type="ECO:0000313" key="2">
    <source>
        <dbReference type="EMBL" id="KAF2821189.1"/>
    </source>
</evidence>
<name>A0A6A6ZKL1_9PLEO</name>
<dbReference type="OrthoDB" id="3747005at2759"/>
<dbReference type="Pfam" id="PF14087">
    <property type="entry name" value="DUF4267"/>
    <property type="match status" value="1"/>
</dbReference>
<organism evidence="2 3">
    <name type="scientific">Ophiobolus disseminans</name>
    <dbReference type="NCBI Taxonomy" id="1469910"/>
    <lineage>
        <taxon>Eukaryota</taxon>
        <taxon>Fungi</taxon>
        <taxon>Dikarya</taxon>
        <taxon>Ascomycota</taxon>
        <taxon>Pezizomycotina</taxon>
        <taxon>Dothideomycetes</taxon>
        <taxon>Pleosporomycetidae</taxon>
        <taxon>Pleosporales</taxon>
        <taxon>Pleosporineae</taxon>
        <taxon>Phaeosphaeriaceae</taxon>
        <taxon>Ophiobolus</taxon>
    </lineage>
</organism>
<sequence length="121" mass="12675">MSNQLKLLANYGVTGFLLSTGLFALLAPTTFAAGFGMPVEVDTFASGFVQCMGGRNLTFGIIATIFLQKRDLKAVATMATMLAVDGAIDGLVCMKYAGLGFALPHFGAAAIVPFVANWMKS</sequence>
<feature type="transmembrane region" description="Helical" evidence="1">
    <location>
        <begin position="47"/>
        <end position="67"/>
    </location>
</feature>
<feature type="transmembrane region" description="Helical" evidence="1">
    <location>
        <begin position="98"/>
        <end position="119"/>
    </location>
</feature>
<feature type="transmembrane region" description="Helical" evidence="1">
    <location>
        <begin position="7"/>
        <end position="27"/>
    </location>
</feature>
<keyword evidence="1" id="KW-0472">Membrane</keyword>
<dbReference type="Proteomes" id="UP000799424">
    <property type="component" value="Unassembled WGS sequence"/>
</dbReference>
<reference evidence="2" key="1">
    <citation type="journal article" date="2020" name="Stud. Mycol.">
        <title>101 Dothideomycetes genomes: a test case for predicting lifestyles and emergence of pathogens.</title>
        <authorList>
            <person name="Haridas S."/>
            <person name="Albert R."/>
            <person name="Binder M."/>
            <person name="Bloem J."/>
            <person name="Labutti K."/>
            <person name="Salamov A."/>
            <person name="Andreopoulos B."/>
            <person name="Baker S."/>
            <person name="Barry K."/>
            <person name="Bills G."/>
            <person name="Bluhm B."/>
            <person name="Cannon C."/>
            <person name="Castanera R."/>
            <person name="Culley D."/>
            <person name="Daum C."/>
            <person name="Ezra D."/>
            <person name="Gonzalez J."/>
            <person name="Henrissat B."/>
            <person name="Kuo A."/>
            <person name="Liang C."/>
            <person name="Lipzen A."/>
            <person name="Lutzoni F."/>
            <person name="Magnuson J."/>
            <person name="Mondo S."/>
            <person name="Nolan M."/>
            <person name="Ohm R."/>
            <person name="Pangilinan J."/>
            <person name="Park H.-J."/>
            <person name="Ramirez L."/>
            <person name="Alfaro M."/>
            <person name="Sun H."/>
            <person name="Tritt A."/>
            <person name="Yoshinaga Y."/>
            <person name="Zwiers L.-H."/>
            <person name="Turgeon B."/>
            <person name="Goodwin S."/>
            <person name="Spatafora J."/>
            <person name="Crous P."/>
            <person name="Grigoriev I."/>
        </authorList>
    </citation>
    <scope>NUCLEOTIDE SEQUENCE</scope>
    <source>
        <strain evidence="2">CBS 113818</strain>
    </source>
</reference>
<accession>A0A6A6ZKL1</accession>
<dbReference type="InterPro" id="IPR025363">
    <property type="entry name" value="DUF4267"/>
</dbReference>
<keyword evidence="1" id="KW-1133">Transmembrane helix</keyword>
<gene>
    <name evidence="2" type="ORF">CC86DRAFT_110300</name>
</gene>
<dbReference type="AlphaFoldDB" id="A0A6A6ZKL1"/>
<keyword evidence="1" id="KW-0812">Transmembrane</keyword>